<evidence type="ECO:0000313" key="3">
    <source>
        <dbReference type="EMBL" id="KAE9983165.1"/>
    </source>
</evidence>
<feature type="compositionally biased region" description="Low complexity" evidence="1">
    <location>
        <begin position="71"/>
        <end position="104"/>
    </location>
</feature>
<dbReference type="InterPro" id="IPR002733">
    <property type="entry name" value="AMMECR1_domain"/>
</dbReference>
<name>A0A8H3V6X8_VENIN</name>
<proteinExistence type="predicted"/>
<feature type="domain" description="AMMECR1" evidence="2">
    <location>
        <begin position="78"/>
        <end position="277"/>
    </location>
</feature>
<dbReference type="PANTHER" id="PTHR13016:SF0">
    <property type="entry name" value="AMME SYNDROME CANDIDATE GENE 1 PROTEIN"/>
    <property type="match status" value="1"/>
</dbReference>
<dbReference type="InterPro" id="IPR027485">
    <property type="entry name" value="AMMECR1_N"/>
</dbReference>
<evidence type="ECO:0000259" key="2">
    <source>
        <dbReference type="PROSITE" id="PS51112"/>
    </source>
</evidence>
<gene>
    <name evidence="3" type="ORF">EG328_010249</name>
</gene>
<dbReference type="NCBIfam" id="TIGR00296">
    <property type="entry name" value="TIGR00296 family protein"/>
    <property type="match status" value="1"/>
</dbReference>
<dbReference type="EMBL" id="WNWS01000066">
    <property type="protein sequence ID" value="KAE9983165.1"/>
    <property type="molecule type" value="Genomic_DNA"/>
</dbReference>
<feature type="region of interest" description="Disordered" evidence="1">
    <location>
        <begin position="44"/>
        <end position="111"/>
    </location>
</feature>
<dbReference type="SUPFAM" id="SSF143447">
    <property type="entry name" value="AMMECR1-like"/>
    <property type="match status" value="1"/>
</dbReference>
<dbReference type="InterPro" id="IPR036071">
    <property type="entry name" value="AMMECR1_dom_sf"/>
</dbReference>
<dbReference type="OrthoDB" id="24630at2759"/>
<dbReference type="AlphaFoldDB" id="A0A8H3V6X8"/>
<sequence>MATAAHCAYCFEVLSCALEKRQPLSFSEVEDLWDQYEAAATATEEVGVPEDEIDGTLSPPPPAAISRILNSPSTSSSASSSTPSLSTDTSTSNSSSTSSLSSLPKGSARSKGVASDEKYPLFVTWDTISKGGHKSLRGCIGTFEDQELDDGLRSYALTSAFEDHRFDEISLRELPNLGCGVTLLTNFEGIKDPMDWTVGTHGLRISFTDRNRRFGSTYLPDVAREQGWTKEETMISLMRKAGWSGKPSGWRNVNDLKVVRYQGHRHELGYKDYNEWRNWVEVTARTGA</sequence>
<evidence type="ECO:0000256" key="1">
    <source>
        <dbReference type="SAM" id="MobiDB-lite"/>
    </source>
</evidence>
<accession>A0A8H3V6X8</accession>
<dbReference type="InterPro" id="IPR023473">
    <property type="entry name" value="AMMECR1"/>
</dbReference>
<comment type="caution">
    <text evidence="3">The sequence shown here is derived from an EMBL/GenBank/DDBJ whole genome shotgun (WGS) entry which is preliminary data.</text>
</comment>
<dbReference type="Gene3D" id="3.30.700.20">
    <property type="entry name" value="Hypothetical protein ph0010, domain 1"/>
    <property type="match status" value="1"/>
</dbReference>
<reference evidence="3 4" key="1">
    <citation type="submission" date="2018-12" db="EMBL/GenBank/DDBJ databases">
        <title>Venturia inaequalis Genome Resource.</title>
        <authorList>
            <person name="Lichtner F.J."/>
        </authorList>
    </citation>
    <scope>NUCLEOTIDE SEQUENCE [LARGE SCALE GENOMIC DNA]</scope>
    <source>
        <strain evidence="3 4">120213</strain>
    </source>
</reference>
<protein>
    <recommendedName>
        <fullName evidence="2">AMMECR1 domain-containing protein</fullName>
    </recommendedName>
</protein>
<organism evidence="3 4">
    <name type="scientific">Venturia inaequalis</name>
    <name type="common">Apple scab fungus</name>
    <dbReference type="NCBI Taxonomy" id="5025"/>
    <lineage>
        <taxon>Eukaryota</taxon>
        <taxon>Fungi</taxon>
        <taxon>Dikarya</taxon>
        <taxon>Ascomycota</taxon>
        <taxon>Pezizomycotina</taxon>
        <taxon>Dothideomycetes</taxon>
        <taxon>Pleosporomycetidae</taxon>
        <taxon>Venturiales</taxon>
        <taxon>Venturiaceae</taxon>
        <taxon>Venturia</taxon>
    </lineage>
</organism>
<evidence type="ECO:0000313" key="4">
    <source>
        <dbReference type="Proteomes" id="UP000447873"/>
    </source>
</evidence>
<dbReference type="PROSITE" id="PS51112">
    <property type="entry name" value="AMMECR1"/>
    <property type="match status" value="1"/>
</dbReference>
<dbReference type="Pfam" id="PF01871">
    <property type="entry name" value="AMMECR1"/>
    <property type="match status" value="1"/>
</dbReference>
<dbReference type="Proteomes" id="UP000447873">
    <property type="component" value="Unassembled WGS sequence"/>
</dbReference>
<dbReference type="PANTHER" id="PTHR13016">
    <property type="entry name" value="AMMECR1 HOMOLOG"/>
    <property type="match status" value="1"/>
</dbReference>